<proteinExistence type="predicted"/>
<keyword evidence="1" id="KW-1133">Transmembrane helix</keyword>
<feature type="signal peptide" evidence="2">
    <location>
        <begin position="1"/>
        <end position="30"/>
    </location>
</feature>
<organism evidence="3 4">
    <name type="scientific">Actinoplanes utahensis</name>
    <dbReference type="NCBI Taxonomy" id="1869"/>
    <lineage>
        <taxon>Bacteria</taxon>
        <taxon>Bacillati</taxon>
        <taxon>Actinomycetota</taxon>
        <taxon>Actinomycetes</taxon>
        <taxon>Micromonosporales</taxon>
        <taxon>Micromonosporaceae</taxon>
        <taxon>Actinoplanes</taxon>
    </lineage>
</organism>
<dbReference type="AlphaFoldDB" id="A0A0A6XEM2"/>
<dbReference type="Proteomes" id="UP000054537">
    <property type="component" value="Unassembled WGS sequence"/>
</dbReference>
<reference evidence="3 4" key="1">
    <citation type="submission" date="2014-10" db="EMBL/GenBank/DDBJ databases">
        <title>Draft genome sequence of Actinoplanes utahensis NRRL 12052.</title>
        <authorList>
            <person name="Velasco-Bucheli B."/>
            <person name="del Cerro C."/>
            <person name="Hormigo D."/>
            <person name="Garcia J.L."/>
            <person name="Acebal C."/>
            <person name="Arroyo M."/>
            <person name="de la Mata I."/>
        </authorList>
    </citation>
    <scope>NUCLEOTIDE SEQUENCE [LARGE SCALE GENOMIC DNA]</scope>
    <source>
        <strain evidence="3 4">NRRL 12052</strain>
    </source>
</reference>
<dbReference type="STRING" id="1869.MB27_05000"/>
<dbReference type="EMBL" id="JRTT01000004">
    <property type="protein sequence ID" value="KHD78562.1"/>
    <property type="molecule type" value="Genomic_DNA"/>
</dbReference>
<comment type="caution">
    <text evidence="3">The sequence shown here is derived from an EMBL/GenBank/DDBJ whole genome shotgun (WGS) entry which is preliminary data.</text>
</comment>
<evidence type="ECO:0000256" key="2">
    <source>
        <dbReference type="SAM" id="SignalP"/>
    </source>
</evidence>
<accession>A0A0A6XEM2</accession>
<gene>
    <name evidence="3" type="ORF">MB27_05000</name>
</gene>
<dbReference type="OrthoDB" id="3287997at2"/>
<feature type="transmembrane region" description="Helical" evidence="1">
    <location>
        <begin position="476"/>
        <end position="494"/>
    </location>
</feature>
<evidence type="ECO:0000313" key="3">
    <source>
        <dbReference type="EMBL" id="KHD78562.1"/>
    </source>
</evidence>
<keyword evidence="1" id="KW-0812">Transmembrane</keyword>
<evidence type="ECO:0008006" key="5">
    <source>
        <dbReference type="Google" id="ProtNLM"/>
    </source>
</evidence>
<feature type="chain" id="PRO_5002035015" description="Peptidase" evidence="2">
    <location>
        <begin position="31"/>
        <end position="507"/>
    </location>
</feature>
<keyword evidence="1" id="KW-0472">Membrane</keyword>
<sequence length="507" mass="51820">MRLRALFSRLALTTAASGLAVTGLALPAQADPKVDVPYVGIFGPEAVTVINGQSKTVKFELYNLSSVAAKDVVLDFGSKTAPISPELGFIAPSGCTDDVCRIGDLKAGERRTLTFTVKPAAATSAAPAETIALSVTAGGKLSDETVIGVVRTDKGGVDLEMADIADLRLSGGASADVPVVVRNSGDQDVKALGLVVLANAITPLLDYTNCERIDEEGVGAVVCVFNDTLPAGGTFTLPAATPLRVKAPAGVAGPFDYQVYVGAVGLTDKFVYDFAKRTTGATGKVLELEAVASVSAAEPDAVEDLNEDDNYTDFAVRVPKTSADSSAVGDAFTGAVGEDDTVQVGLRNLGPSAVIPASPAWIQAAHIRLPTGIQLTRVDERCAPGTSIDDVDETVTDLSEVTDLVCVIMESVPAGDRYLFELSGEILDVAEHKAGAVTVDGGVQDAKSGNDKAALTVAVTSTGGEGGSLPITGAPAGLIAAGGAVLLAAGVIALRTARRRRIVTVVE</sequence>
<name>A0A0A6XEM2_ACTUT</name>
<evidence type="ECO:0000256" key="1">
    <source>
        <dbReference type="SAM" id="Phobius"/>
    </source>
</evidence>
<keyword evidence="2" id="KW-0732">Signal</keyword>
<evidence type="ECO:0000313" key="4">
    <source>
        <dbReference type="Proteomes" id="UP000054537"/>
    </source>
</evidence>
<dbReference type="RefSeq" id="WP_043522804.1">
    <property type="nucleotide sequence ID" value="NZ_BAABKU010000008.1"/>
</dbReference>
<protein>
    <recommendedName>
        <fullName evidence="5">Peptidase</fullName>
    </recommendedName>
</protein>
<keyword evidence="4" id="KW-1185">Reference proteome</keyword>